<comment type="caution">
    <text evidence="2">The sequence shown here is derived from an EMBL/GenBank/DDBJ whole genome shotgun (WGS) entry which is preliminary data.</text>
</comment>
<sequence>KEIKRNAPYVQDEKRRYDGINSVAESLHPVLAEGLVRQCLPIALLRHHFKDWEMYGRKMTTANSTPNPLGIKGSVSHHDGGDDGDESITVGQQSVGGLGAAVALSVGRSDALQERGGSCVAPRAFLLHLLLDVVLYDFAAVVFPHRGGAKGPQRTQEGPWTRWTLALSASGDPSVELEFRDRGAKPGVFRGLESGSGPVFLSQSHSTQFRPVP</sequence>
<gene>
    <name evidence="2" type="ORF">FQN60_017923</name>
</gene>
<evidence type="ECO:0000313" key="2">
    <source>
        <dbReference type="EMBL" id="KAA8592468.1"/>
    </source>
</evidence>
<evidence type="ECO:0000256" key="1">
    <source>
        <dbReference type="SAM" id="MobiDB-lite"/>
    </source>
</evidence>
<feature type="region of interest" description="Disordered" evidence="1">
    <location>
        <begin position="194"/>
        <end position="213"/>
    </location>
</feature>
<keyword evidence="3" id="KW-1185">Reference proteome</keyword>
<name>A0A5J5DGN0_9PERO</name>
<feature type="non-terminal residue" evidence="2">
    <location>
        <position position="1"/>
    </location>
</feature>
<accession>A0A5J5DGN0</accession>
<protein>
    <submittedName>
        <fullName evidence="2">Uncharacterized protein</fullName>
    </submittedName>
</protein>
<proteinExistence type="predicted"/>
<feature type="compositionally biased region" description="Polar residues" evidence="1">
    <location>
        <begin position="201"/>
        <end position="213"/>
    </location>
</feature>
<dbReference type="AlphaFoldDB" id="A0A5J5DGN0"/>
<feature type="region of interest" description="Disordered" evidence="1">
    <location>
        <begin position="63"/>
        <end position="88"/>
    </location>
</feature>
<reference evidence="2 3" key="1">
    <citation type="submission" date="2019-08" db="EMBL/GenBank/DDBJ databases">
        <title>A chromosome-level genome assembly, high-density linkage maps, and genome scans reveal the genomic architecture of hybrid incompatibilities underlying speciation via character displacement in darters (Percidae: Etheostominae).</title>
        <authorList>
            <person name="Moran R.L."/>
            <person name="Catchen J.M."/>
            <person name="Fuller R.C."/>
        </authorList>
    </citation>
    <scope>NUCLEOTIDE SEQUENCE [LARGE SCALE GENOMIC DNA]</scope>
    <source>
        <strain evidence="2">EspeVRDwgs_2016</strain>
        <tissue evidence="2">Muscle</tissue>
    </source>
</reference>
<organism evidence="2 3">
    <name type="scientific">Etheostoma spectabile</name>
    <name type="common">orangethroat darter</name>
    <dbReference type="NCBI Taxonomy" id="54343"/>
    <lineage>
        <taxon>Eukaryota</taxon>
        <taxon>Metazoa</taxon>
        <taxon>Chordata</taxon>
        <taxon>Craniata</taxon>
        <taxon>Vertebrata</taxon>
        <taxon>Euteleostomi</taxon>
        <taxon>Actinopterygii</taxon>
        <taxon>Neopterygii</taxon>
        <taxon>Teleostei</taxon>
        <taxon>Neoteleostei</taxon>
        <taxon>Acanthomorphata</taxon>
        <taxon>Eupercaria</taxon>
        <taxon>Perciformes</taxon>
        <taxon>Percoidei</taxon>
        <taxon>Percidae</taxon>
        <taxon>Etheostomatinae</taxon>
        <taxon>Etheostoma</taxon>
    </lineage>
</organism>
<dbReference type="Proteomes" id="UP000327493">
    <property type="component" value="Chromosome 5"/>
</dbReference>
<dbReference type="EMBL" id="VOFY01000005">
    <property type="protein sequence ID" value="KAA8592468.1"/>
    <property type="molecule type" value="Genomic_DNA"/>
</dbReference>
<evidence type="ECO:0000313" key="3">
    <source>
        <dbReference type="Proteomes" id="UP000327493"/>
    </source>
</evidence>